<evidence type="ECO:0000313" key="1">
    <source>
        <dbReference type="EMBL" id="KAG0430081.1"/>
    </source>
</evidence>
<evidence type="ECO:0000313" key="2">
    <source>
        <dbReference type="Proteomes" id="UP000805193"/>
    </source>
</evidence>
<comment type="caution">
    <text evidence="1">The sequence shown here is derived from an EMBL/GenBank/DDBJ whole genome shotgun (WGS) entry which is preliminary data.</text>
</comment>
<name>A0AC60QAH9_IXOPE</name>
<reference evidence="1 2" key="1">
    <citation type="journal article" date="2020" name="Cell">
        <title>Large-Scale Comparative Analyses of Tick Genomes Elucidate Their Genetic Diversity and Vector Capacities.</title>
        <authorList>
            <consortium name="Tick Genome and Microbiome Consortium (TIGMIC)"/>
            <person name="Jia N."/>
            <person name="Wang J."/>
            <person name="Shi W."/>
            <person name="Du L."/>
            <person name="Sun Y."/>
            <person name="Zhan W."/>
            <person name="Jiang J.F."/>
            <person name="Wang Q."/>
            <person name="Zhang B."/>
            <person name="Ji P."/>
            <person name="Bell-Sakyi L."/>
            <person name="Cui X.M."/>
            <person name="Yuan T.T."/>
            <person name="Jiang B.G."/>
            <person name="Yang W.F."/>
            <person name="Lam T.T."/>
            <person name="Chang Q.C."/>
            <person name="Ding S.J."/>
            <person name="Wang X.J."/>
            <person name="Zhu J.G."/>
            <person name="Ruan X.D."/>
            <person name="Zhao L."/>
            <person name="Wei J.T."/>
            <person name="Ye R.Z."/>
            <person name="Que T.C."/>
            <person name="Du C.H."/>
            <person name="Zhou Y.H."/>
            <person name="Cheng J.X."/>
            <person name="Dai P.F."/>
            <person name="Guo W.B."/>
            <person name="Han X.H."/>
            <person name="Huang E.J."/>
            <person name="Li L.F."/>
            <person name="Wei W."/>
            <person name="Gao Y.C."/>
            <person name="Liu J.Z."/>
            <person name="Shao H.Z."/>
            <person name="Wang X."/>
            <person name="Wang C.C."/>
            <person name="Yang T.C."/>
            <person name="Huo Q.B."/>
            <person name="Li W."/>
            <person name="Chen H.Y."/>
            <person name="Chen S.E."/>
            <person name="Zhou L.G."/>
            <person name="Ni X.B."/>
            <person name="Tian J.H."/>
            <person name="Sheng Y."/>
            <person name="Liu T."/>
            <person name="Pan Y.S."/>
            <person name="Xia L.Y."/>
            <person name="Li J."/>
            <person name="Zhao F."/>
            <person name="Cao W.C."/>
        </authorList>
    </citation>
    <scope>NUCLEOTIDE SEQUENCE [LARGE SCALE GENOMIC DNA]</scope>
    <source>
        <strain evidence="1">Iper-2018</strain>
    </source>
</reference>
<proteinExistence type="predicted"/>
<dbReference type="Proteomes" id="UP000805193">
    <property type="component" value="Unassembled WGS sequence"/>
</dbReference>
<sequence length="215" mass="23929">MPSVITRQFLTPLVTAPAIRMKSLEEDAVQAQAVLSRLTEGVEARPLSPVFKAVNINIDDEAREGPERAKMQQALDDENSNILGRPEAESDDEEEEALPRLVLMLRDGQTCTVEREHVVDETVSRRTERVIDPRTGESRIRTLEFVEKVVEKEIETTTEKILSLELHGRPGDGTNDNGNHGGDGAADQDLPSPLSDQGAGQVMAKKKKRRRSKRR</sequence>
<keyword evidence="2" id="KW-1185">Reference proteome</keyword>
<gene>
    <name evidence="1" type="ORF">HPB47_023023</name>
</gene>
<accession>A0AC60QAH9</accession>
<protein>
    <submittedName>
        <fullName evidence="1">Uncharacterized protein</fullName>
    </submittedName>
</protein>
<dbReference type="EMBL" id="JABSTQ010009356">
    <property type="protein sequence ID" value="KAG0430081.1"/>
    <property type="molecule type" value="Genomic_DNA"/>
</dbReference>
<organism evidence="1 2">
    <name type="scientific">Ixodes persulcatus</name>
    <name type="common">Taiga tick</name>
    <dbReference type="NCBI Taxonomy" id="34615"/>
    <lineage>
        <taxon>Eukaryota</taxon>
        <taxon>Metazoa</taxon>
        <taxon>Ecdysozoa</taxon>
        <taxon>Arthropoda</taxon>
        <taxon>Chelicerata</taxon>
        <taxon>Arachnida</taxon>
        <taxon>Acari</taxon>
        <taxon>Parasitiformes</taxon>
        <taxon>Ixodida</taxon>
        <taxon>Ixodoidea</taxon>
        <taxon>Ixodidae</taxon>
        <taxon>Ixodinae</taxon>
        <taxon>Ixodes</taxon>
    </lineage>
</organism>